<gene>
    <name evidence="1" type="ORF">FE840_018600</name>
</gene>
<name>A0ABX6QSS8_9HYPH</name>
<dbReference type="SUPFAM" id="SSF53335">
    <property type="entry name" value="S-adenosyl-L-methionine-dependent methyltransferases"/>
    <property type="match status" value="1"/>
</dbReference>
<dbReference type="RefSeq" id="WP_138289336.1">
    <property type="nucleotide sequence ID" value="NZ_CP058351.1"/>
</dbReference>
<dbReference type="Gene3D" id="3.40.50.150">
    <property type="entry name" value="Vaccinia Virus protein VP39"/>
    <property type="match status" value="1"/>
</dbReference>
<evidence type="ECO:0000313" key="2">
    <source>
        <dbReference type="Proteomes" id="UP000308530"/>
    </source>
</evidence>
<geneLocation type="plasmid" evidence="1 2">
    <name>pPRADMK78_01</name>
</geneLocation>
<dbReference type="GO" id="GO:0008168">
    <property type="term" value="F:methyltransferase activity"/>
    <property type="evidence" value="ECO:0007669"/>
    <property type="project" value="UniProtKB-KW"/>
</dbReference>
<dbReference type="Proteomes" id="UP000308530">
    <property type="component" value="Plasmid pPRADMK78_01"/>
</dbReference>
<keyword evidence="1" id="KW-0614">Plasmid</keyword>
<dbReference type="EMBL" id="CP058351">
    <property type="protein sequence ID" value="QLF71659.1"/>
    <property type="molecule type" value="Genomic_DNA"/>
</dbReference>
<dbReference type="GO" id="GO:0032259">
    <property type="term" value="P:methylation"/>
    <property type="evidence" value="ECO:0007669"/>
    <property type="project" value="UniProtKB-KW"/>
</dbReference>
<dbReference type="InterPro" id="IPR029063">
    <property type="entry name" value="SAM-dependent_MTases_sf"/>
</dbReference>
<reference evidence="1 2" key="1">
    <citation type="submission" date="2020-06" db="EMBL/GenBank/DDBJ databases">
        <title>Genome sequence of Rhizobium sp strain ADMK78.</title>
        <authorList>
            <person name="Rahi P."/>
        </authorList>
    </citation>
    <scope>NUCLEOTIDE SEQUENCE [LARGE SCALE GENOMIC DNA]</scope>
    <source>
        <strain evidence="1 2">ADMK78</strain>
        <plasmid evidence="1 2">pPRADMK78_01</plasmid>
    </source>
</reference>
<protein>
    <submittedName>
        <fullName evidence="1">Class I SAM-dependent methyltransferase</fullName>
    </submittedName>
</protein>
<accession>A0ABX6QSS8</accession>
<evidence type="ECO:0000313" key="1">
    <source>
        <dbReference type="EMBL" id="QLF71659.1"/>
    </source>
</evidence>
<keyword evidence="1" id="KW-0808">Transferase</keyword>
<keyword evidence="2" id="KW-1185">Reference proteome</keyword>
<keyword evidence="1" id="KW-0489">Methyltransferase</keyword>
<organism evidence="1 2">
    <name type="scientific">Peteryoungia desertarenae</name>
    <dbReference type="NCBI Taxonomy" id="1813451"/>
    <lineage>
        <taxon>Bacteria</taxon>
        <taxon>Pseudomonadati</taxon>
        <taxon>Pseudomonadota</taxon>
        <taxon>Alphaproteobacteria</taxon>
        <taxon>Hyphomicrobiales</taxon>
        <taxon>Rhizobiaceae</taxon>
        <taxon>Peteryoungia</taxon>
    </lineage>
</organism>
<sequence>MSGFDKDWLALREPVDSKARNSDLLSRLGGHLLQSRPNPGEGGRALVDIGCGTGSTYRSLMRALPEEITSSLHWSLLDYDPLLLAEAERRIGKANDTLVYQQHDLNDLDGLDLDGTAFVTASALFDLCSEAFCRRFRDHLVKSRCGLYAALNYDGRTHWSIEHPLDQIAVQDFNRHQRTDKGFGPALGPDATAILQQLFSEAGYQVVTGESPWEMRADDARLQRAFLEGFRQPLTEIGSLDPRELDTWLAFRIDAISAPESLCVVGHTDLLALPL</sequence>
<proteinExistence type="predicted"/>